<accession>A0A4Y7K1T7</accession>
<proteinExistence type="predicted"/>
<evidence type="ECO:0000256" key="1">
    <source>
        <dbReference type="SAM" id="MobiDB-lite"/>
    </source>
</evidence>
<gene>
    <name evidence="2" type="ORF">C5167_011010</name>
</gene>
<sequence length="107" mass="12312">MDEVECPQLNSIDKGRIHTTSHAQSYQERMARSVNNKRHPRSSKEGDLLLNQVWVVKHLDPRGKFNPNLEDPNIIISYTGSTVLFTDLDGREELKAANADRLKKYYT</sequence>
<dbReference type="Proteomes" id="UP000316621">
    <property type="component" value="Chromosome 6"/>
</dbReference>
<evidence type="ECO:0000313" key="2">
    <source>
        <dbReference type="EMBL" id="RZC67323.1"/>
    </source>
</evidence>
<protein>
    <submittedName>
        <fullName evidence="2">Uncharacterized protein</fullName>
    </submittedName>
</protein>
<keyword evidence="3" id="KW-1185">Reference proteome</keyword>
<feature type="region of interest" description="Disordered" evidence="1">
    <location>
        <begin position="1"/>
        <end position="45"/>
    </location>
</feature>
<dbReference type="AlphaFoldDB" id="A0A4Y7K1T7"/>
<dbReference type="EMBL" id="CM010720">
    <property type="protein sequence ID" value="RZC67323.1"/>
    <property type="molecule type" value="Genomic_DNA"/>
</dbReference>
<organism evidence="2 3">
    <name type="scientific">Papaver somniferum</name>
    <name type="common">Opium poppy</name>
    <dbReference type="NCBI Taxonomy" id="3469"/>
    <lineage>
        <taxon>Eukaryota</taxon>
        <taxon>Viridiplantae</taxon>
        <taxon>Streptophyta</taxon>
        <taxon>Embryophyta</taxon>
        <taxon>Tracheophyta</taxon>
        <taxon>Spermatophyta</taxon>
        <taxon>Magnoliopsida</taxon>
        <taxon>Ranunculales</taxon>
        <taxon>Papaveraceae</taxon>
        <taxon>Papaveroideae</taxon>
        <taxon>Papaver</taxon>
    </lineage>
</organism>
<reference evidence="2 3" key="1">
    <citation type="journal article" date="2018" name="Science">
        <title>The opium poppy genome and morphinan production.</title>
        <authorList>
            <person name="Guo L."/>
            <person name="Winzer T."/>
            <person name="Yang X."/>
            <person name="Li Y."/>
            <person name="Ning Z."/>
            <person name="He Z."/>
            <person name="Teodor R."/>
            <person name="Lu Y."/>
            <person name="Bowser T.A."/>
            <person name="Graham I.A."/>
            <person name="Ye K."/>
        </authorList>
    </citation>
    <scope>NUCLEOTIDE SEQUENCE [LARGE SCALE GENOMIC DNA]</scope>
    <source>
        <strain evidence="3">cv. HN1</strain>
        <tissue evidence="2">Leaves</tissue>
    </source>
</reference>
<name>A0A4Y7K1T7_PAPSO</name>
<evidence type="ECO:0000313" key="3">
    <source>
        <dbReference type="Proteomes" id="UP000316621"/>
    </source>
</evidence>
<feature type="compositionally biased region" description="Polar residues" evidence="1">
    <location>
        <begin position="18"/>
        <end position="27"/>
    </location>
</feature>
<dbReference type="Gramene" id="RZC67323">
    <property type="protein sequence ID" value="RZC67323"/>
    <property type="gene ID" value="C5167_011010"/>
</dbReference>
<dbReference type="OMA" id="HTTSHAQ"/>